<accession>A0A9W7DYB8</accession>
<keyword evidence="2" id="KW-1185">Reference proteome</keyword>
<dbReference type="AlphaFoldDB" id="A0A9W7DYB8"/>
<comment type="caution">
    <text evidence="1">The sequence shown here is derived from an EMBL/GenBank/DDBJ whole genome shotgun (WGS) entry which is preliminary data.</text>
</comment>
<reference evidence="1" key="1">
    <citation type="submission" date="2022-07" db="EMBL/GenBank/DDBJ databases">
        <title>Genome analysis of Parmales, a sister group of diatoms, reveals the evolutionary specialization of diatoms from phago-mixotrophs to photoautotrophs.</title>
        <authorList>
            <person name="Ban H."/>
            <person name="Sato S."/>
            <person name="Yoshikawa S."/>
            <person name="Kazumasa Y."/>
            <person name="Nakamura Y."/>
            <person name="Ichinomiya M."/>
            <person name="Saitoh K."/>
            <person name="Sato N."/>
            <person name="Blanc-Mathieu R."/>
            <person name="Endo H."/>
            <person name="Kuwata A."/>
            <person name="Ogata H."/>
        </authorList>
    </citation>
    <scope>NUCLEOTIDE SEQUENCE</scope>
</reference>
<protein>
    <submittedName>
        <fullName evidence="1">Uncharacterized protein</fullName>
    </submittedName>
</protein>
<organism evidence="1 2">
    <name type="scientific">Triparma retinervis</name>
    <dbReference type="NCBI Taxonomy" id="2557542"/>
    <lineage>
        <taxon>Eukaryota</taxon>
        <taxon>Sar</taxon>
        <taxon>Stramenopiles</taxon>
        <taxon>Ochrophyta</taxon>
        <taxon>Bolidophyceae</taxon>
        <taxon>Parmales</taxon>
        <taxon>Triparmaceae</taxon>
        <taxon>Triparma</taxon>
    </lineage>
</organism>
<proteinExistence type="predicted"/>
<dbReference type="EMBL" id="BRXZ01006462">
    <property type="protein sequence ID" value="GMH61054.1"/>
    <property type="molecule type" value="Genomic_DNA"/>
</dbReference>
<sequence>MMYWQYYHQGSQFVEFLINLNVIKSIRDGNNTETNLEISSVVGKLPDEASKKLSIILEGLKLPKIQHAKIVGTFKFRDFEYEQTAATLVGKLSAEEREDKRREDQLQGDELKEISCRRISYRRISCRRISSRRTSSRLISCRGTNHRRIN</sequence>
<evidence type="ECO:0000313" key="2">
    <source>
        <dbReference type="Proteomes" id="UP001165082"/>
    </source>
</evidence>
<dbReference type="Proteomes" id="UP001165082">
    <property type="component" value="Unassembled WGS sequence"/>
</dbReference>
<gene>
    <name evidence="1" type="ORF">TrRE_jg10276</name>
</gene>
<evidence type="ECO:0000313" key="1">
    <source>
        <dbReference type="EMBL" id="GMH61054.1"/>
    </source>
</evidence>
<name>A0A9W7DYB8_9STRA</name>